<keyword evidence="9" id="KW-1133">Transmembrane helix</keyword>
<dbReference type="InterPro" id="IPR012334">
    <property type="entry name" value="Pectin_lyas_fold"/>
</dbReference>
<feature type="region of interest" description="Disordered" evidence="8">
    <location>
        <begin position="2176"/>
        <end position="2211"/>
    </location>
</feature>
<feature type="compositionally biased region" description="Basic residues" evidence="8">
    <location>
        <begin position="1485"/>
        <end position="1497"/>
    </location>
</feature>
<dbReference type="Pfam" id="PF13018">
    <property type="entry name" value="ESPR"/>
    <property type="match status" value="1"/>
</dbReference>
<evidence type="ECO:0000256" key="1">
    <source>
        <dbReference type="ARBA" id="ARBA00004219"/>
    </source>
</evidence>
<dbReference type="InterPro" id="IPR008638">
    <property type="entry name" value="FhaB/CdiA-like_TPS"/>
</dbReference>
<evidence type="ECO:0000256" key="3">
    <source>
        <dbReference type="ARBA" id="ARBA00022722"/>
    </source>
</evidence>
<evidence type="ECO:0000256" key="9">
    <source>
        <dbReference type="SAM" id="Phobius"/>
    </source>
</evidence>
<feature type="transmembrane region" description="Helical" evidence="9">
    <location>
        <begin position="44"/>
        <end position="66"/>
    </location>
</feature>
<evidence type="ECO:0000313" key="12">
    <source>
        <dbReference type="Proteomes" id="UP000267342"/>
    </source>
</evidence>
<dbReference type="Pfam" id="PF05594">
    <property type="entry name" value="Fil_haemagg"/>
    <property type="match status" value="9"/>
</dbReference>
<dbReference type="InterPro" id="IPR025157">
    <property type="entry name" value="Hemagglutinin_rpt"/>
</dbReference>
<gene>
    <name evidence="11" type="ORF">ZBT109_1132</name>
</gene>
<feature type="region of interest" description="Disordered" evidence="8">
    <location>
        <begin position="2247"/>
        <end position="2300"/>
    </location>
</feature>
<dbReference type="GO" id="GO:0003723">
    <property type="term" value="F:RNA binding"/>
    <property type="evidence" value="ECO:0007669"/>
    <property type="project" value="InterPro"/>
</dbReference>
<evidence type="ECO:0000256" key="7">
    <source>
        <dbReference type="ARBA" id="ARBA00024043"/>
    </source>
</evidence>
<dbReference type="Pfam" id="PF13332">
    <property type="entry name" value="Fil_haemagg_2"/>
    <property type="match status" value="5"/>
</dbReference>
<dbReference type="EMBL" id="AP018933">
    <property type="protein sequence ID" value="BBG29893.1"/>
    <property type="molecule type" value="Genomic_DNA"/>
</dbReference>
<dbReference type="NCBIfam" id="TIGR01901">
    <property type="entry name" value="adhes_NPXG"/>
    <property type="match status" value="1"/>
</dbReference>
<keyword evidence="5" id="KW-1266">Target cell cytoplasm</keyword>
<evidence type="ECO:0000256" key="6">
    <source>
        <dbReference type="ARBA" id="ARBA00023026"/>
    </source>
</evidence>
<evidence type="ECO:0000256" key="8">
    <source>
        <dbReference type="SAM" id="MobiDB-lite"/>
    </source>
</evidence>
<accession>A0A348HE41</accession>
<dbReference type="Gene3D" id="3.10.450.30">
    <property type="entry name" value="Microbial ribonucleases"/>
    <property type="match status" value="1"/>
</dbReference>
<keyword evidence="12" id="KW-1185">Reference proteome</keyword>
<comment type="subcellular location">
    <subcellularLocation>
        <location evidence="1">Target cell</location>
        <location evidence="1">Target cell cytoplasm</location>
    </subcellularLocation>
</comment>
<dbReference type="InterPro" id="IPR010069">
    <property type="entry name" value="CdiA_FHA1_rpt"/>
</dbReference>
<dbReference type="Pfam" id="PF05860">
    <property type="entry name" value="TPS"/>
    <property type="match status" value="1"/>
</dbReference>
<dbReference type="SMART" id="SM00912">
    <property type="entry name" value="Haemagg_act"/>
    <property type="match status" value="1"/>
</dbReference>
<feature type="region of interest" description="Disordered" evidence="8">
    <location>
        <begin position="1464"/>
        <end position="1499"/>
    </location>
</feature>
<dbReference type="InterPro" id="IPR024973">
    <property type="entry name" value="ESPR"/>
</dbReference>
<keyword evidence="9" id="KW-0812">Transmembrane</keyword>
<dbReference type="InterPro" id="IPR006914">
    <property type="entry name" value="VENN_dom"/>
</dbReference>
<dbReference type="Pfam" id="PF04829">
    <property type="entry name" value="PT-VENN"/>
    <property type="match status" value="1"/>
</dbReference>
<organism evidence="11 12">
    <name type="scientific">Zymobacter palmae</name>
    <dbReference type="NCBI Taxonomy" id="33074"/>
    <lineage>
        <taxon>Bacteria</taxon>
        <taxon>Pseudomonadati</taxon>
        <taxon>Pseudomonadota</taxon>
        <taxon>Gammaproteobacteria</taxon>
        <taxon>Oceanospirillales</taxon>
        <taxon>Halomonadaceae</taxon>
        <taxon>Zymobacter group</taxon>
        <taxon>Zymobacter</taxon>
    </lineage>
</organism>
<dbReference type="GO" id="GO:0016787">
    <property type="term" value="F:hydrolase activity"/>
    <property type="evidence" value="ECO:0007669"/>
    <property type="project" value="UniProtKB-KW"/>
</dbReference>
<dbReference type="InterPro" id="IPR008619">
    <property type="entry name" value="Filamentous_hemagglutn_rpt"/>
</dbReference>
<feature type="compositionally biased region" description="Polar residues" evidence="8">
    <location>
        <begin position="2176"/>
        <end position="2185"/>
    </location>
</feature>
<proteinExistence type="inferred from homology"/>
<dbReference type="Gene3D" id="2.160.20.10">
    <property type="entry name" value="Single-stranded right-handed beta-helix, Pectin lyase-like"/>
    <property type="match status" value="1"/>
</dbReference>
<dbReference type="InterPro" id="IPR016191">
    <property type="entry name" value="Ribonuclease/ribotoxin"/>
</dbReference>
<protein>
    <submittedName>
        <fullName evidence="11">Probable hemagglutinin-related protein</fullName>
    </submittedName>
</protein>
<keyword evidence="4" id="KW-0378">Hydrolase</keyword>
<feature type="domain" description="Filamentous haemagglutinin FhaB/tRNA nuclease CdiA-like TPS" evidence="10">
    <location>
        <begin position="87"/>
        <end position="207"/>
    </location>
</feature>
<feature type="compositionally biased region" description="Low complexity" evidence="8">
    <location>
        <begin position="2416"/>
        <end position="2436"/>
    </location>
</feature>
<keyword evidence="6" id="KW-0843">Virulence</keyword>
<keyword evidence="9" id="KW-0472">Membrane</keyword>
<evidence type="ECO:0000256" key="5">
    <source>
        <dbReference type="ARBA" id="ARBA00022913"/>
    </source>
</evidence>
<feature type="region of interest" description="Disordered" evidence="8">
    <location>
        <begin position="2416"/>
        <end position="2440"/>
    </location>
</feature>
<dbReference type="SUPFAM" id="SSF51126">
    <property type="entry name" value="Pectin lyase-like"/>
    <property type="match status" value="1"/>
</dbReference>
<comment type="similarity">
    <text evidence="7">In the N-terminal section; belongs to the CdiA toxin family.</text>
</comment>
<sequence>MNRHLYRIVFNKARGLLMVAAERTTSRTAAASSQGERRSMSTHVLPTAVLSVLVAAIAAGAVPLAYADIVADGRAPGSQQPTIIETASGRPQVNIQTPNAAGVSHNVYRQFDVGAHGAILNNSRQAVSTQLGGYVDANPWLSRGEARVILNEVNSPTPSQLKGWVEVAGRRADVVVANPSGIHCDGCGFINADRGMLTTGRPMMDGDRFNGVTVEQGTVAIDGAGLDARQTSHTDIIARAVSVNAQVHGSDVSVITGANTVDTRDAQHPVITPIKGKGETPEVALDVSALGGMYANRIVMVGTEKGVGVHNAGVIGASAGEVAITTNGQLVNAGTLKGGAQGVSLSAQDGVINQGKLTSDGGTLSLESPTPLRNEGQLVAGGDLTLAAPEITSSATSVLAAGVDHEGHLTQPGKMVIHAREQVEVHGKVLATDAVTASAPQISATGAQIAAHNVSLNGRQVDTSSARVQASSMNVVAEDSVRNRQGHWQAERVTVTTPALDNQSGRIVHTGQDAFSIATVALDNTGGVLATTQADMALTSGQALDNNGGTLSSHGQLSIDAHGINSTGGTVDAGGDLMLEGHGKAVATRGGSMAAGRRLSVIGGALDNAGGRLIAGEQIDVNTDRQLLDNTGGIIQADEGKASLATGTLINANGTVQGKGLSVDTHGQRLDNHDTADRGLISRGDMVLKAGDVDSHHGRIGSFGNLTFTAANVMNDDGLLQAGKTLALTAEEVSSRAGTVMSRGGDAELSTHALDNTGGLIQSTGGLSIDTHGQSLDNRSTADRGLVSQGAVTLASGTLQNDNGRIVGLDALNMQAGDVANGHGVIEAARTVALDTASFTSPGGRVAAGDALSIDTHGHALTNTDSGDDAGIMASGDLTIQAGQVDNANGYLAGHGKTGIVANVLSNAAGTVVGNGGLMLSTQALDNRHGHLHTPAALSVDTHGQSLDNREGTIVGDQGLLLDSGMLDNRQGIVSGRQTLAVDTHTGVLDNRQGQLMASGAVSLEGGELHNGAGQIQTVDGGHLIFTRVLDNADGGLIRANGTLALKSALIDNHATRTASGIESNALTLNADRVDNRNGLLRAGDALVLIPTVQVDNRDGLITANGALSLKGTPNTVLENAEGTLIGNRVDVAVGSLPREGRLLSQGDLTLDVKNSIDHHGELKANHDLSITTEGRLDNHSLIQAGGALTLNAQAISNDRDGEMSGERVSLSARDTLTHRGLIDGDTVFVKAGTFDNLGTGRLYGDHLAVSATTLNNLPDQGVAPVIAARERLDLATRTLINRDHALLYSQGDMAVGGALDEQQHVTGSAGRLDNLSASIEAMGNLSLAADEINNRDLHVVMSGILQIVSAEQVHEYQPEGDPNRYKAGPAYVVNHHANRDNLVYPGGRTERWKEYKYTRFISENHIEKDDPSVIRAGGDIALKAAMFNAYNSKVVAGQKLVLDSSHINNIDVRVQRRETEGELASTLSSGPTFKPGEVSSYWPSKRKKGGKAQKKKKIDDTSSLTAGYGIYQKSYDVGLSTVTYKSMQVSVPEQRLLPTSTLAPVAADQQASLQQASSPSRSAASVRTAPAITLGSSDAGQPELPETLTAAAALNTTKASTAPIVIRTLALDTTLPDSALFTPTHDSDSHYLIETDPRFTQYKQWLGTDYMRERLSESPTRMHKRLGDGFYEQQLVRDQVMRLTGQRYLDGFDNDDTQFKSLMNDGIAFANRYGLTPGVELSAEQMALLTSDIVWLVDRNVTLADGSVETVTVPQVYAHLHEGDLAGNGSLLNGRDVALQTDTLVNDGQIASRERARIAATDVTNSGTLSGNRVEVSAGHDLSNIGGRIQGQQAVTLEAGHDLSSASTFNESAKERYRNRQAGIYTESDNGALTLTALNNISLTASEVLNAGDNGKLVLTAGNDIALGTEATHDGYNFDFGKGTYSREATSSEQGSQLISNGEIQLAAGQDIRLKAADVSAQQGISVQAGRNVALSAGQETADLVNHTHTVQKGTLSKKTIDTHSEVHDRTALGTTLSGDSVVVSAGQDMRIEAGNVVGTQSIQLAALHDLDIATATEQRDHQTSTQVSKKGALSGGLAKTIGAYTGFMSGPAGWAAGKVLGEQGPMSSSNSSTLANDASLSEKGSQLLSQGNIALSAGQDVTLKAASVNAGQAINVQAGRDVALTTAQTLQNQNVETTSSKQGWASGKRSETQSIGYDRTATGTTLSGDRVGVDAGHDVSVTAGNIVGSRSVSLAADNDLHVTTAAEEHDRQTSSTTSKSGVMKSGVTGVMVGKKLEQRTTDSQGDTAHGSTVGASEGNTTLVAGKTLHVHGSDIVTGHDLALQGSDVTVDEARNRYTDITKTKTEQKGLTLAVTGMVGSMVEAAHELKQVAESDEDDRLRALQAISAVLKGVQAGQSVQGGQQGSTVAVSASIGQQKTSSEQTQTQDTTASSTLGAGNDLTVRAHGQQGKGDLTIVGSQVKAVHDIALDAARDIALVSSQDVSTLKGSNKSGGGSLGVSAGDRGLTVDVAANAGRGKEKGNSVSHVEATVDAGHDVALNSGRDALLQGAQVNGDRIRADIGRNLTLRSEQDEEEYNSTQTSVSGGVSAGIGTGGAQGSISNGTMDSSFMSVKEQSGLFAGKGGYDVKVGDHTQLDAAVIGSRAEADKNRLETGTLGFSDLENQLHFNVQQTGISGGTGAGGAQMAMGAAASAVTALMGNNGDDSSTTHAAVSQGDILIRDQAHQTQDIAALDRDVEHAANALTPLFDKEKEQQRLKTLQTAQTVVNQAIDIGVSYGEQQAYEAAKNDPAAHAQAMAAADEKVKSGAEFGYYSDADRHQAAYDEALKNTDAYANTMKDYGIGSDNQLWLQSGAHLVTGLVAGNTKGAIASAAAPWLAKGVKQATTDGKPSEQLSATETAVNALGHAVVGGAVASVSGSNAKAGAAGAAAGELAAHVAAHVIADGKPTSELTQSERERISQWGQVAGGVAGGLAGGGINRAAEIGAGAQAGKNAVENNRLTLPQMKRSADELAECMANYGCSTADVMAKWAKIAIEQELEYQKGNFSAPKEYAKDIAIPLWEAANHPVDTIGNAWTYTTDALVHPIENWDKLSSFKFITDPSELITKSIQARVENIGRYYFGNGGKEASYNAGVESGKLAIDVGSLFIGIGEVGGLRAGAAGVEKAASAAERVGLESAETAANAAKADRIAAEASIATGSSPKITITGTEPVKSLANSASVAKHDSSVAVNYVSAEQAARARSSANYKGLNFDLETIEKANDVVDSLKNTGELPLQYITKHEAKLNGWSSGKAVGNTNPGKQLGGDIFRDDHDLLPKALGREWREVDIGINENMKRSKQPGTRLVYSNDGLLFITTDHYKSFYSIGEWK</sequence>
<dbReference type="NCBIfam" id="TIGR01731">
    <property type="entry name" value="fil_hemag_20aa"/>
    <property type="match status" value="16"/>
</dbReference>
<evidence type="ECO:0000259" key="10">
    <source>
        <dbReference type="SMART" id="SM00912"/>
    </source>
</evidence>
<evidence type="ECO:0000313" key="11">
    <source>
        <dbReference type="EMBL" id="BBG29893.1"/>
    </source>
</evidence>
<feature type="compositionally biased region" description="Polar residues" evidence="8">
    <location>
        <begin position="2283"/>
        <end position="2300"/>
    </location>
</feature>
<name>A0A348HE41_9GAMM</name>
<reference evidence="11 12" key="1">
    <citation type="submission" date="2018-09" db="EMBL/GenBank/DDBJ databases">
        <title>Zymobacter palmae IAM14233 (=T109) whole genome analysis.</title>
        <authorList>
            <person name="Yanase H."/>
        </authorList>
    </citation>
    <scope>NUCLEOTIDE SEQUENCE [LARGE SCALE GENOMIC DNA]</scope>
    <source>
        <strain evidence="11 12">IAM14233</strain>
    </source>
</reference>
<dbReference type="KEGG" id="zpl:ZBT109_1132"/>
<evidence type="ECO:0000256" key="2">
    <source>
        <dbReference type="ARBA" id="ARBA00022656"/>
    </source>
</evidence>
<keyword evidence="2" id="KW-0800">Toxin</keyword>
<dbReference type="GO" id="GO:0004540">
    <property type="term" value="F:RNA nuclease activity"/>
    <property type="evidence" value="ECO:0007669"/>
    <property type="project" value="InterPro"/>
</dbReference>
<dbReference type="STRING" id="1123510.GCA_000620025_02623"/>
<keyword evidence="3" id="KW-0540">Nuclease</keyword>
<dbReference type="RefSeq" id="WP_027705602.1">
    <property type="nucleotide sequence ID" value="NZ_AP018933.1"/>
</dbReference>
<dbReference type="InterPro" id="IPR011050">
    <property type="entry name" value="Pectin_lyase_fold/virulence"/>
</dbReference>
<dbReference type="GO" id="GO:0090729">
    <property type="term" value="F:toxin activity"/>
    <property type="evidence" value="ECO:0007669"/>
    <property type="project" value="UniProtKB-KW"/>
</dbReference>
<evidence type="ECO:0000256" key="4">
    <source>
        <dbReference type="ARBA" id="ARBA00022801"/>
    </source>
</evidence>
<dbReference type="SUPFAM" id="SSF53933">
    <property type="entry name" value="Microbial ribonucleases"/>
    <property type="match status" value="1"/>
</dbReference>
<dbReference type="Proteomes" id="UP000267342">
    <property type="component" value="Chromosome"/>
</dbReference>
<dbReference type="OrthoDB" id="2664633at2"/>